<feature type="domain" description="SpaA-like prealbumin fold" evidence="2">
    <location>
        <begin position="30"/>
        <end position="110"/>
    </location>
</feature>
<dbReference type="InterPro" id="IPR041033">
    <property type="entry name" value="SpaA_PFL_dom_1"/>
</dbReference>
<dbReference type="RefSeq" id="WP_244351058.1">
    <property type="nucleotide sequence ID" value="NZ_AP025635.1"/>
</dbReference>
<keyword evidence="4" id="KW-1185">Reference proteome</keyword>
<evidence type="ECO:0000259" key="2">
    <source>
        <dbReference type="Pfam" id="PF17802"/>
    </source>
</evidence>
<accession>A0ABN6NS44</accession>
<evidence type="ECO:0000313" key="4">
    <source>
        <dbReference type="Proteomes" id="UP000831692"/>
    </source>
</evidence>
<dbReference type="GeneID" id="83458075"/>
<organism evidence="3 4">
    <name type="scientific">Enterococcus innesii</name>
    <dbReference type="NCBI Taxonomy" id="2839759"/>
    <lineage>
        <taxon>Bacteria</taxon>
        <taxon>Bacillati</taxon>
        <taxon>Bacillota</taxon>
        <taxon>Bacilli</taxon>
        <taxon>Lactobacillales</taxon>
        <taxon>Enterococcaceae</taxon>
        <taxon>Enterococcus</taxon>
    </lineage>
</organism>
<protein>
    <recommendedName>
        <fullName evidence="2">SpaA-like prealbumin fold domain-containing protein</fullName>
    </recommendedName>
</protein>
<evidence type="ECO:0000256" key="1">
    <source>
        <dbReference type="SAM" id="Coils"/>
    </source>
</evidence>
<dbReference type="Gene3D" id="2.60.40.10">
    <property type="entry name" value="Immunoglobulins"/>
    <property type="match status" value="1"/>
</dbReference>
<gene>
    <name evidence="3" type="ORF">ENLAB_20690</name>
</gene>
<keyword evidence="1" id="KW-0175">Coiled coil</keyword>
<dbReference type="InterPro" id="IPR013783">
    <property type="entry name" value="Ig-like_fold"/>
</dbReference>
<proteinExistence type="predicted"/>
<reference evidence="3 4" key="1">
    <citation type="submission" date="2022-03" db="EMBL/GenBank/DDBJ databases">
        <title>Complete genome sequence of Enterococcus innesii DB-1.</title>
        <authorList>
            <person name="Fukuda D."/>
            <person name="Nolasco-Hipolito C."/>
        </authorList>
    </citation>
    <scope>NUCLEOTIDE SEQUENCE [LARGE SCALE GENOMIC DNA]</scope>
    <source>
        <strain evidence="3 4">DB-1</strain>
    </source>
</reference>
<dbReference type="EMBL" id="AP025635">
    <property type="protein sequence ID" value="BDG68505.1"/>
    <property type="molecule type" value="Genomic_DNA"/>
</dbReference>
<dbReference type="Proteomes" id="UP000831692">
    <property type="component" value="Chromosome"/>
</dbReference>
<evidence type="ECO:0000313" key="3">
    <source>
        <dbReference type="EMBL" id="BDG68505.1"/>
    </source>
</evidence>
<name>A0ABN6NS44_9ENTE</name>
<feature type="coiled-coil region" evidence="1">
    <location>
        <begin position="122"/>
        <end position="149"/>
    </location>
</feature>
<sequence length="172" mass="19497">MKKTGQKATTATTKDSDYGQLHDITFDYVPLADVTFTIKAREDIKVGDYVHAKKGSIVATVKTDANGELISMPRLYLGKYEAIETVTPAGYLMNTTPLPFEFTYEGQNVKLVSQSLEAKNDFQQLKITIHKNEEQIQEWKENVSVLEEVKGNYEVFGLFTNQEYAMIDKKVQ</sequence>
<dbReference type="Pfam" id="PF17802">
    <property type="entry name" value="SpaA"/>
    <property type="match status" value="1"/>
</dbReference>